<dbReference type="EMBL" id="MPJZ01000098">
    <property type="protein sequence ID" value="OLU43594.1"/>
    <property type="molecule type" value="Genomic_DNA"/>
</dbReference>
<dbReference type="Proteomes" id="UP000186758">
    <property type="component" value="Unassembled WGS sequence"/>
</dbReference>
<evidence type="ECO:0000313" key="3">
    <source>
        <dbReference type="Proteomes" id="UP000069771"/>
    </source>
</evidence>
<organism evidence="1 3">
    <name type="scientific">Faecalibaculum rodentium</name>
    <dbReference type="NCBI Taxonomy" id="1702221"/>
    <lineage>
        <taxon>Bacteria</taxon>
        <taxon>Bacillati</taxon>
        <taxon>Bacillota</taxon>
        <taxon>Erysipelotrichia</taxon>
        <taxon>Erysipelotrichales</taxon>
        <taxon>Erysipelotrichaceae</taxon>
        <taxon>Faecalibaculum</taxon>
    </lineage>
</organism>
<reference evidence="2 4" key="2">
    <citation type="submission" date="2016-11" db="EMBL/GenBank/DDBJ databases">
        <title>Description of two novel members of the family Erysipelotrichaceae: Ileibacterium lipovorans gen. nov., sp. nov. and Dubosiella newyorkensis, gen. nov., sp. nov.</title>
        <authorList>
            <person name="Cox L.M."/>
            <person name="Sohn J."/>
            <person name="Tyrrell K.L."/>
            <person name="Citron D.M."/>
            <person name="Lawson P.A."/>
            <person name="Patel N.B."/>
            <person name="Iizumi T."/>
            <person name="Perez-Perez G.I."/>
            <person name="Goldstein E.J."/>
            <person name="Blaser M.J."/>
        </authorList>
    </citation>
    <scope>NUCLEOTIDE SEQUENCE [LARGE SCALE GENOMIC DNA]</scope>
    <source>
        <strain evidence="2 4">NYU-BL-K8</strain>
    </source>
</reference>
<keyword evidence="3" id="KW-1185">Reference proteome</keyword>
<sequence>MNGLWIFVIAILGLLLGYSAGYNSKRGKLQIEVDRIDSARRILAEELTVLRMSSNLLEKEK</sequence>
<reference evidence="1 3" key="1">
    <citation type="journal article" date="2016" name="Gut Pathog.">
        <title>Whole genome sequencing of "Faecalibaculum rodentium" ALO17, isolated from C57BL/6J laboratory mouse feces.</title>
        <authorList>
            <person name="Lim S."/>
            <person name="Chang D.H."/>
            <person name="Ahn S."/>
            <person name="Kim B.C."/>
        </authorList>
    </citation>
    <scope>NUCLEOTIDE SEQUENCE [LARGE SCALE GENOMIC DNA]</scope>
    <source>
        <strain evidence="1 3">Alo17</strain>
    </source>
</reference>
<evidence type="ECO:0000313" key="1">
    <source>
        <dbReference type="EMBL" id="AMK53785.1"/>
    </source>
</evidence>
<dbReference type="GeneID" id="78477471"/>
<evidence type="ECO:0000313" key="2">
    <source>
        <dbReference type="EMBL" id="OLU43594.1"/>
    </source>
</evidence>
<proteinExistence type="predicted"/>
<dbReference type="AlphaFoldDB" id="A0A140DT08"/>
<accession>A0A140DT08</accession>
<dbReference type="STRING" id="1702221.AALO17_06510"/>
<evidence type="ECO:0000313" key="4">
    <source>
        <dbReference type="Proteomes" id="UP000186758"/>
    </source>
</evidence>
<dbReference type="RefSeq" id="WP_067555381.1">
    <property type="nucleotide sequence ID" value="NZ_CAMTMS010000007.1"/>
</dbReference>
<dbReference type="KEGG" id="fro:AALO17_06510"/>
<protein>
    <submittedName>
        <fullName evidence="1">Uncharacterized protein</fullName>
    </submittedName>
</protein>
<dbReference type="EMBL" id="CP011391">
    <property type="protein sequence ID" value="AMK53785.1"/>
    <property type="molecule type" value="Genomic_DNA"/>
</dbReference>
<name>A0A140DT08_9FIRM</name>
<dbReference type="Proteomes" id="UP000069771">
    <property type="component" value="Chromosome"/>
</dbReference>
<gene>
    <name evidence="1" type="ORF">AALO17_06510</name>
    <name evidence="2" type="ORF">BO223_11525</name>
</gene>